<keyword evidence="2 3" id="KW-0539">Nucleus</keyword>
<evidence type="ECO:0000256" key="1">
    <source>
        <dbReference type="ARBA" id="ARBA00023125"/>
    </source>
</evidence>
<keyword evidence="1 3" id="KW-0238">DNA-binding</keyword>
<dbReference type="Proteomes" id="UP000242146">
    <property type="component" value="Unassembled WGS sequence"/>
</dbReference>
<evidence type="ECO:0000313" key="7">
    <source>
        <dbReference type="Proteomes" id="UP000242146"/>
    </source>
</evidence>
<evidence type="ECO:0000256" key="4">
    <source>
        <dbReference type="SAM" id="MobiDB-lite"/>
    </source>
</evidence>
<dbReference type="PROSITE" id="PS50118">
    <property type="entry name" value="HMG_BOX_2"/>
    <property type="match status" value="1"/>
</dbReference>
<protein>
    <recommendedName>
        <fullName evidence="5">HMG box domain-containing protein</fullName>
    </recommendedName>
</protein>
<gene>
    <name evidence="6" type="ORF">DM01DRAFT_1338740</name>
</gene>
<evidence type="ECO:0000259" key="5">
    <source>
        <dbReference type="PROSITE" id="PS50118"/>
    </source>
</evidence>
<sequence length="272" mass="31435">MGRSRKPNTDPDAPPRPINCFLAFRLDKYQELTSKCPTMNHRDMSKVIALQWKEAPDSVKNHYRQIARKAHEEHLEKYPDYRYAPKRDTAKNKKRAYQHKRDLETRRRLAKENDEWLQQWCRENGLPTKKSHRSRNRPTRKPDVLPTDEELKANLDVILKFETLEMEEFYAMQANVTSRTRELSVESVLSAGTCSTSDSFSSIEDGASAYSDLLLLSPPSSHLSFSHVAGFNLDFLRDSLNLIHPDMALSDLTTDLAFDAYVDPRLLHLSTL</sequence>
<proteinExistence type="predicted"/>
<evidence type="ECO:0000256" key="3">
    <source>
        <dbReference type="PROSITE-ProRule" id="PRU00267"/>
    </source>
</evidence>
<feature type="domain" description="HMG box" evidence="5">
    <location>
        <begin position="14"/>
        <end position="82"/>
    </location>
</feature>
<dbReference type="InterPro" id="IPR051356">
    <property type="entry name" value="SOX/SOX-like_TF"/>
</dbReference>
<dbReference type="GO" id="GO:0000978">
    <property type="term" value="F:RNA polymerase II cis-regulatory region sequence-specific DNA binding"/>
    <property type="evidence" value="ECO:0007669"/>
    <property type="project" value="TreeGrafter"/>
</dbReference>
<evidence type="ECO:0000256" key="2">
    <source>
        <dbReference type="ARBA" id="ARBA00023242"/>
    </source>
</evidence>
<organism evidence="6 7">
    <name type="scientific">Hesseltinella vesiculosa</name>
    <dbReference type="NCBI Taxonomy" id="101127"/>
    <lineage>
        <taxon>Eukaryota</taxon>
        <taxon>Fungi</taxon>
        <taxon>Fungi incertae sedis</taxon>
        <taxon>Mucoromycota</taxon>
        <taxon>Mucoromycotina</taxon>
        <taxon>Mucoromycetes</taxon>
        <taxon>Mucorales</taxon>
        <taxon>Cunninghamellaceae</taxon>
        <taxon>Hesseltinella</taxon>
    </lineage>
</organism>
<feature type="compositionally biased region" description="Basic residues" evidence="4">
    <location>
        <begin position="129"/>
        <end position="139"/>
    </location>
</feature>
<dbReference type="STRING" id="101127.A0A1X2G9B4"/>
<feature type="DNA-binding region" description="HMG box" evidence="3">
    <location>
        <begin position="14"/>
        <end position="82"/>
    </location>
</feature>
<dbReference type="SUPFAM" id="SSF47095">
    <property type="entry name" value="HMG-box"/>
    <property type="match status" value="1"/>
</dbReference>
<dbReference type="CDD" id="cd01389">
    <property type="entry name" value="HMG-box_ROX1-like"/>
    <property type="match status" value="1"/>
</dbReference>
<dbReference type="InterPro" id="IPR036910">
    <property type="entry name" value="HMG_box_dom_sf"/>
</dbReference>
<dbReference type="InterPro" id="IPR009071">
    <property type="entry name" value="HMG_box_dom"/>
</dbReference>
<reference evidence="6 7" key="1">
    <citation type="submission" date="2016-07" db="EMBL/GenBank/DDBJ databases">
        <title>Pervasive Adenine N6-methylation of Active Genes in Fungi.</title>
        <authorList>
            <consortium name="DOE Joint Genome Institute"/>
            <person name="Mondo S.J."/>
            <person name="Dannebaum R.O."/>
            <person name="Kuo R.C."/>
            <person name="Labutti K."/>
            <person name="Haridas S."/>
            <person name="Kuo A."/>
            <person name="Salamov A."/>
            <person name="Ahrendt S.R."/>
            <person name="Lipzen A."/>
            <person name="Sullivan W."/>
            <person name="Andreopoulos W.B."/>
            <person name="Clum A."/>
            <person name="Lindquist E."/>
            <person name="Daum C."/>
            <person name="Ramamoorthy G.K."/>
            <person name="Gryganskyi A."/>
            <person name="Culley D."/>
            <person name="Magnuson J.K."/>
            <person name="James T.Y."/>
            <person name="O'Malley M.A."/>
            <person name="Stajich J.E."/>
            <person name="Spatafora J.W."/>
            <person name="Visel A."/>
            <person name="Grigoriev I.V."/>
        </authorList>
    </citation>
    <scope>NUCLEOTIDE SEQUENCE [LARGE SCALE GENOMIC DNA]</scope>
    <source>
        <strain evidence="6 7">NRRL 3301</strain>
    </source>
</reference>
<dbReference type="Gene3D" id="1.10.30.10">
    <property type="entry name" value="High mobility group box domain"/>
    <property type="match status" value="1"/>
</dbReference>
<dbReference type="OrthoDB" id="6247875at2759"/>
<comment type="caution">
    <text evidence="6">The sequence shown here is derived from an EMBL/GenBank/DDBJ whole genome shotgun (WGS) entry which is preliminary data.</text>
</comment>
<dbReference type="PANTHER" id="PTHR45789">
    <property type="entry name" value="FI18025P1"/>
    <property type="match status" value="1"/>
</dbReference>
<keyword evidence="7" id="KW-1185">Reference proteome</keyword>
<accession>A0A1X2G9B4</accession>
<feature type="region of interest" description="Disordered" evidence="4">
    <location>
        <begin position="127"/>
        <end position="147"/>
    </location>
</feature>
<dbReference type="SMART" id="SM00398">
    <property type="entry name" value="HMG"/>
    <property type="match status" value="1"/>
</dbReference>
<feature type="region of interest" description="Disordered" evidence="4">
    <location>
        <begin position="83"/>
        <end position="104"/>
    </location>
</feature>
<dbReference type="AlphaFoldDB" id="A0A1X2G9B4"/>
<evidence type="ECO:0000313" key="6">
    <source>
        <dbReference type="EMBL" id="ORX48273.1"/>
    </source>
</evidence>
<dbReference type="EMBL" id="MCGT01000030">
    <property type="protein sequence ID" value="ORX48273.1"/>
    <property type="molecule type" value="Genomic_DNA"/>
</dbReference>
<dbReference type="PANTHER" id="PTHR45789:SF2">
    <property type="entry name" value="FI18025P1"/>
    <property type="match status" value="1"/>
</dbReference>
<dbReference type="Pfam" id="PF00505">
    <property type="entry name" value="HMG_box"/>
    <property type="match status" value="1"/>
</dbReference>
<dbReference type="GO" id="GO:0005634">
    <property type="term" value="C:nucleus"/>
    <property type="evidence" value="ECO:0007669"/>
    <property type="project" value="UniProtKB-UniRule"/>
</dbReference>
<name>A0A1X2G9B4_9FUNG</name>
<dbReference type="GO" id="GO:0000981">
    <property type="term" value="F:DNA-binding transcription factor activity, RNA polymerase II-specific"/>
    <property type="evidence" value="ECO:0007669"/>
    <property type="project" value="TreeGrafter"/>
</dbReference>